<keyword evidence="3" id="KW-1185">Reference proteome</keyword>
<evidence type="ECO:0000313" key="2">
    <source>
        <dbReference type="EMBL" id="KAA8523129.1"/>
    </source>
</evidence>
<organism evidence="2 3">
    <name type="scientific">Nyssa sinensis</name>
    <dbReference type="NCBI Taxonomy" id="561372"/>
    <lineage>
        <taxon>Eukaryota</taxon>
        <taxon>Viridiplantae</taxon>
        <taxon>Streptophyta</taxon>
        <taxon>Embryophyta</taxon>
        <taxon>Tracheophyta</taxon>
        <taxon>Spermatophyta</taxon>
        <taxon>Magnoliopsida</taxon>
        <taxon>eudicotyledons</taxon>
        <taxon>Gunneridae</taxon>
        <taxon>Pentapetalae</taxon>
        <taxon>asterids</taxon>
        <taxon>Cornales</taxon>
        <taxon>Nyssaceae</taxon>
        <taxon>Nyssa</taxon>
    </lineage>
</organism>
<accession>A0A5J4ZYL6</accession>
<feature type="region of interest" description="Disordered" evidence="1">
    <location>
        <begin position="38"/>
        <end position="72"/>
    </location>
</feature>
<feature type="region of interest" description="Disordered" evidence="1">
    <location>
        <begin position="1"/>
        <end position="21"/>
    </location>
</feature>
<dbReference type="Proteomes" id="UP000325577">
    <property type="component" value="Linkage Group LG4"/>
</dbReference>
<evidence type="ECO:0000256" key="1">
    <source>
        <dbReference type="SAM" id="MobiDB-lite"/>
    </source>
</evidence>
<feature type="compositionally biased region" description="Basic and acidic residues" evidence="1">
    <location>
        <begin position="12"/>
        <end position="21"/>
    </location>
</feature>
<protein>
    <submittedName>
        <fullName evidence="2">Uncharacterized protein</fullName>
    </submittedName>
</protein>
<dbReference type="AlphaFoldDB" id="A0A5J4ZYL6"/>
<gene>
    <name evidence="2" type="ORF">F0562_009552</name>
</gene>
<reference evidence="2 3" key="1">
    <citation type="submission" date="2019-09" db="EMBL/GenBank/DDBJ databases">
        <title>A chromosome-level genome assembly of the Chinese tupelo Nyssa sinensis.</title>
        <authorList>
            <person name="Yang X."/>
            <person name="Kang M."/>
            <person name="Yang Y."/>
            <person name="Xiong H."/>
            <person name="Wang M."/>
            <person name="Zhang Z."/>
            <person name="Wang Z."/>
            <person name="Wu H."/>
            <person name="Ma T."/>
            <person name="Liu J."/>
            <person name="Xi Z."/>
        </authorList>
    </citation>
    <scope>NUCLEOTIDE SEQUENCE [LARGE SCALE GENOMIC DNA]</scope>
    <source>
        <strain evidence="2">J267</strain>
        <tissue evidence="2">Leaf</tissue>
    </source>
</reference>
<evidence type="ECO:0000313" key="3">
    <source>
        <dbReference type="Proteomes" id="UP000325577"/>
    </source>
</evidence>
<sequence length="107" mass="11950">MSQSGSKLRKTSIRDRTRLKTENINELKSRLSNVALDQTRLMRQKNGVTGEGSDDASPASLEQPRGTAHRQRQRAVVAITNLARFVASRLARLHNLRSDRLSDNPDG</sequence>
<name>A0A5J4ZYL6_9ASTE</name>
<proteinExistence type="predicted"/>
<dbReference type="EMBL" id="CM018047">
    <property type="protein sequence ID" value="KAA8523129.1"/>
    <property type="molecule type" value="Genomic_DNA"/>
</dbReference>